<gene>
    <name evidence="2" type="ORF">ACFOEK_19385</name>
</gene>
<dbReference type="Gene3D" id="3.40.190.10">
    <property type="entry name" value="Periplasmic binding protein-like II"/>
    <property type="match status" value="2"/>
</dbReference>
<dbReference type="PANTHER" id="PTHR35936:SF25">
    <property type="entry name" value="ABC TRANSPORTER SUBSTRATE-BINDING PROTEIN"/>
    <property type="match status" value="1"/>
</dbReference>
<dbReference type="PANTHER" id="PTHR35936">
    <property type="entry name" value="MEMBRANE-BOUND LYTIC MUREIN TRANSGLYCOSYLASE F"/>
    <property type="match status" value="1"/>
</dbReference>
<protein>
    <submittedName>
        <fullName evidence="2">Substrate-binding periplasmic protein</fullName>
    </submittedName>
</protein>
<organism evidence="2 3">
    <name type="scientific">Litoribrevibacter euphylliae</name>
    <dbReference type="NCBI Taxonomy" id="1834034"/>
    <lineage>
        <taxon>Bacteria</taxon>
        <taxon>Pseudomonadati</taxon>
        <taxon>Pseudomonadota</taxon>
        <taxon>Gammaproteobacteria</taxon>
        <taxon>Oceanospirillales</taxon>
        <taxon>Oceanospirillaceae</taxon>
        <taxon>Litoribrevibacter</taxon>
    </lineage>
</organism>
<comment type="similarity">
    <text evidence="1">Belongs to the bacterial solute-binding protein 3 family.</text>
</comment>
<dbReference type="EMBL" id="JBHRSZ010000009">
    <property type="protein sequence ID" value="MFC3153211.1"/>
    <property type="molecule type" value="Genomic_DNA"/>
</dbReference>
<dbReference type="Proteomes" id="UP001595476">
    <property type="component" value="Unassembled WGS sequence"/>
</dbReference>
<proteinExistence type="inferred from homology"/>
<sequence length="230" mass="26806">MLPVHADVVEFAVGEWAPYISKKDPSSPLEKIVSEAYALEGIQVKYSYFPWKRSYGYTKKGRYIGTFPWTHLRSREEDFNINPSPILKDPSVYFHLKDTDFEWATLTNLKKYRVGVTLGYKNQEIYKRLEIPAEVVPYEELNFKMILQGRIEVYGASKRVGYAMIKSMFSPEDAEQFTNHPEPYTTDIYHILFSKQAKDSEKYMRAFESGFSKLKASGRYNEILKISNVD</sequence>
<comment type="caution">
    <text evidence="2">The sequence shown here is derived from an EMBL/GenBank/DDBJ whole genome shotgun (WGS) entry which is preliminary data.</text>
</comment>
<keyword evidence="3" id="KW-1185">Reference proteome</keyword>
<evidence type="ECO:0000313" key="2">
    <source>
        <dbReference type="EMBL" id="MFC3153211.1"/>
    </source>
</evidence>
<evidence type="ECO:0000256" key="1">
    <source>
        <dbReference type="ARBA" id="ARBA00010333"/>
    </source>
</evidence>
<accession>A0ABV7HK55</accession>
<name>A0ABV7HK55_9GAMM</name>
<evidence type="ECO:0000313" key="3">
    <source>
        <dbReference type="Proteomes" id="UP001595476"/>
    </source>
</evidence>
<dbReference type="SUPFAM" id="SSF53850">
    <property type="entry name" value="Periplasmic binding protein-like II"/>
    <property type="match status" value="1"/>
</dbReference>
<reference evidence="3" key="1">
    <citation type="journal article" date="2019" name="Int. J. Syst. Evol. Microbiol.">
        <title>The Global Catalogue of Microorganisms (GCM) 10K type strain sequencing project: providing services to taxonomists for standard genome sequencing and annotation.</title>
        <authorList>
            <consortium name="The Broad Institute Genomics Platform"/>
            <consortium name="The Broad Institute Genome Sequencing Center for Infectious Disease"/>
            <person name="Wu L."/>
            <person name="Ma J."/>
        </authorList>
    </citation>
    <scope>NUCLEOTIDE SEQUENCE [LARGE SCALE GENOMIC DNA]</scope>
    <source>
        <strain evidence="3">KCTC 52438</strain>
    </source>
</reference>